<accession>A0ABY8X810</accession>
<dbReference type="EMBL" id="CP127173">
    <property type="protein sequence ID" value="WIV52537.1"/>
    <property type="molecule type" value="Genomic_DNA"/>
</dbReference>
<gene>
    <name evidence="3" type="ORF">QP939_26580</name>
</gene>
<feature type="coiled-coil region" evidence="1">
    <location>
        <begin position="298"/>
        <end position="325"/>
    </location>
</feature>
<feature type="domain" description="CHAT" evidence="2">
    <location>
        <begin position="433"/>
        <end position="690"/>
    </location>
</feature>
<dbReference type="InterPro" id="IPR024983">
    <property type="entry name" value="CHAT_dom"/>
</dbReference>
<protein>
    <submittedName>
        <fullName evidence="3">CHAT domain-containing protein</fullName>
    </submittedName>
</protein>
<dbReference type="Proteomes" id="UP001227101">
    <property type="component" value="Chromosome"/>
</dbReference>
<dbReference type="RefSeq" id="WP_285448852.1">
    <property type="nucleotide sequence ID" value="NZ_CP127173.1"/>
</dbReference>
<sequence length="693" mass="75243">MSEPPQSTEHAHRMIRSAQPTERFVAHRFENLTHLIAAVEGALVGDDPALDSAAEAVASARLEATMLELVADCSDVPSAQATSLCATGLVHLAQIRVDEAAGDSATTHEVSAARDAFTSCMADQAATPSIRCTAAANLAWLAARDDPSKVDTYFDMAEQILTDSRKNTFDNLTRIRRERAKWASDRSDPVTALDCYERNIAELERQLASTVSINRAARLVRDFQTDYGEAVFLALSLGRPERALELAEAAKARAFVHGLQLHGDGEVNSDWLRARRDRIEEQLHAVGARARDLPEVERKAAEHRVEVLILQLAETEERLLAERQKVSSTSRGMCTAADIAALAPPDGVIVSYFWTPGRLAIFVVDRSGLVGTPVVTDVPLDEGPDDSHFPDVLVRLVFNVRMTLGLRGDFRALDQLQRSLDLHMDIFWPDGFLRGLHDLLIAPVKEFLAGHDTVVVLPHAYLRGLPFHALIDDAGGALVDQHALSYSPSAAVLAMCRARPRTDLTAVFAAGTREFFDGPATAAQEAEIVAATFGQASASATLTDFQRNATKASIVHLACHHDYTNLITAHQGLALEDGTLSPRQIVTTSLNANLVTLSACATAMADMNPFNASEMAGLLAAFMKAGVPLVAATLWPLSDRVATLMMKTFYERIRAGATPANAVQAAQRAIKEVPRFAHPYFWAPLTLWGDATR</sequence>
<evidence type="ECO:0000259" key="2">
    <source>
        <dbReference type="Pfam" id="PF12770"/>
    </source>
</evidence>
<keyword evidence="1" id="KW-0175">Coiled coil</keyword>
<evidence type="ECO:0000313" key="3">
    <source>
        <dbReference type="EMBL" id="WIV52537.1"/>
    </source>
</evidence>
<name>A0ABY8X810_9PSEU</name>
<evidence type="ECO:0000313" key="4">
    <source>
        <dbReference type="Proteomes" id="UP001227101"/>
    </source>
</evidence>
<evidence type="ECO:0000256" key="1">
    <source>
        <dbReference type="SAM" id="Coils"/>
    </source>
</evidence>
<keyword evidence="4" id="KW-1185">Reference proteome</keyword>
<proteinExistence type="predicted"/>
<reference evidence="3 4" key="1">
    <citation type="submission" date="2023-06" db="EMBL/GenBank/DDBJ databases">
        <authorList>
            <person name="Oyuntsetseg B."/>
            <person name="Kim S.B."/>
        </authorList>
    </citation>
    <scope>NUCLEOTIDE SEQUENCE [LARGE SCALE GENOMIC DNA]</scope>
    <source>
        <strain evidence="3 4">2-2</strain>
    </source>
</reference>
<dbReference type="Pfam" id="PF12770">
    <property type="entry name" value="CHAT"/>
    <property type="match status" value="1"/>
</dbReference>
<organism evidence="3 4">
    <name type="scientific">Amycolatopsis nalaikhensis</name>
    <dbReference type="NCBI Taxonomy" id="715472"/>
    <lineage>
        <taxon>Bacteria</taxon>
        <taxon>Bacillati</taxon>
        <taxon>Actinomycetota</taxon>
        <taxon>Actinomycetes</taxon>
        <taxon>Pseudonocardiales</taxon>
        <taxon>Pseudonocardiaceae</taxon>
        <taxon>Amycolatopsis</taxon>
    </lineage>
</organism>